<accession>A0AAV4PWA7</accession>
<gene>
    <name evidence="1" type="ORF">CEXT_221481</name>
</gene>
<dbReference type="EMBL" id="BPLR01005320">
    <property type="protein sequence ID" value="GIY01410.1"/>
    <property type="molecule type" value="Genomic_DNA"/>
</dbReference>
<protein>
    <submittedName>
        <fullName evidence="1">Uncharacterized protein</fullName>
    </submittedName>
</protein>
<dbReference type="Proteomes" id="UP001054945">
    <property type="component" value="Unassembled WGS sequence"/>
</dbReference>
<keyword evidence="2" id="KW-1185">Reference proteome</keyword>
<organism evidence="1 2">
    <name type="scientific">Caerostris extrusa</name>
    <name type="common">Bark spider</name>
    <name type="synonym">Caerostris bankana</name>
    <dbReference type="NCBI Taxonomy" id="172846"/>
    <lineage>
        <taxon>Eukaryota</taxon>
        <taxon>Metazoa</taxon>
        <taxon>Ecdysozoa</taxon>
        <taxon>Arthropoda</taxon>
        <taxon>Chelicerata</taxon>
        <taxon>Arachnida</taxon>
        <taxon>Araneae</taxon>
        <taxon>Araneomorphae</taxon>
        <taxon>Entelegynae</taxon>
        <taxon>Araneoidea</taxon>
        <taxon>Araneidae</taxon>
        <taxon>Caerostris</taxon>
    </lineage>
</organism>
<name>A0AAV4PWA7_CAEEX</name>
<dbReference type="AlphaFoldDB" id="A0AAV4PWA7"/>
<reference evidence="1 2" key="1">
    <citation type="submission" date="2021-06" db="EMBL/GenBank/DDBJ databases">
        <title>Caerostris extrusa draft genome.</title>
        <authorList>
            <person name="Kono N."/>
            <person name="Arakawa K."/>
        </authorList>
    </citation>
    <scope>NUCLEOTIDE SEQUENCE [LARGE SCALE GENOMIC DNA]</scope>
</reference>
<proteinExistence type="predicted"/>
<evidence type="ECO:0000313" key="1">
    <source>
        <dbReference type="EMBL" id="GIY01410.1"/>
    </source>
</evidence>
<evidence type="ECO:0000313" key="2">
    <source>
        <dbReference type="Proteomes" id="UP001054945"/>
    </source>
</evidence>
<sequence length="84" mass="9307">MKSKIMSSTRLESMTGMTHILKSVSERNLHRDSVSNLFDPPPPILLSSRIDLFFGCLASRKWSETISCTRTMILGGKGCTCLDA</sequence>
<comment type="caution">
    <text evidence="1">The sequence shown here is derived from an EMBL/GenBank/DDBJ whole genome shotgun (WGS) entry which is preliminary data.</text>
</comment>